<proteinExistence type="predicted"/>
<dbReference type="EMBL" id="REGN01003370">
    <property type="protein sequence ID" value="RNA22968.1"/>
    <property type="molecule type" value="Genomic_DNA"/>
</dbReference>
<accession>A0A3M7RI48</accession>
<evidence type="ECO:0000256" key="1">
    <source>
        <dbReference type="SAM" id="Phobius"/>
    </source>
</evidence>
<dbReference type="AlphaFoldDB" id="A0A3M7RI48"/>
<name>A0A3M7RI48_BRAPC</name>
<evidence type="ECO:0000313" key="3">
    <source>
        <dbReference type="Proteomes" id="UP000276133"/>
    </source>
</evidence>
<reference evidence="2 3" key="1">
    <citation type="journal article" date="2018" name="Sci. Rep.">
        <title>Genomic signatures of local adaptation to the degree of environmental predictability in rotifers.</title>
        <authorList>
            <person name="Franch-Gras L."/>
            <person name="Hahn C."/>
            <person name="Garcia-Roger E.M."/>
            <person name="Carmona M.J."/>
            <person name="Serra M."/>
            <person name="Gomez A."/>
        </authorList>
    </citation>
    <scope>NUCLEOTIDE SEQUENCE [LARGE SCALE GENOMIC DNA]</scope>
    <source>
        <strain evidence="2">HYR1</strain>
    </source>
</reference>
<protein>
    <submittedName>
        <fullName evidence="2">Uncharacterized protein</fullName>
    </submittedName>
</protein>
<sequence>MPRFQFDFPSKDCFPSSNEMVPKKDKKFKSMKIIYSSNNFYKALYKIFSNIIISTLLTFMLFEKLLFTN</sequence>
<keyword evidence="3" id="KW-1185">Reference proteome</keyword>
<keyword evidence="1" id="KW-1133">Transmembrane helix</keyword>
<dbReference type="Proteomes" id="UP000276133">
    <property type="component" value="Unassembled WGS sequence"/>
</dbReference>
<keyword evidence="1" id="KW-0812">Transmembrane</keyword>
<evidence type="ECO:0000313" key="2">
    <source>
        <dbReference type="EMBL" id="RNA22968.1"/>
    </source>
</evidence>
<organism evidence="2 3">
    <name type="scientific">Brachionus plicatilis</name>
    <name type="common">Marine rotifer</name>
    <name type="synonym">Brachionus muelleri</name>
    <dbReference type="NCBI Taxonomy" id="10195"/>
    <lineage>
        <taxon>Eukaryota</taxon>
        <taxon>Metazoa</taxon>
        <taxon>Spiralia</taxon>
        <taxon>Gnathifera</taxon>
        <taxon>Rotifera</taxon>
        <taxon>Eurotatoria</taxon>
        <taxon>Monogononta</taxon>
        <taxon>Pseudotrocha</taxon>
        <taxon>Ploima</taxon>
        <taxon>Brachionidae</taxon>
        <taxon>Brachionus</taxon>
    </lineage>
</organism>
<gene>
    <name evidence="2" type="ORF">BpHYR1_046403</name>
</gene>
<keyword evidence="1" id="KW-0472">Membrane</keyword>
<comment type="caution">
    <text evidence="2">The sequence shown here is derived from an EMBL/GenBank/DDBJ whole genome shotgun (WGS) entry which is preliminary data.</text>
</comment>
<feature type="transmembrane region" description="Helical" evidence="1">
    <location>
        <begin position="43"/>
        <end position="62"/>
    </location>
</feature>